<dbReference type="Proteomes" id="UP000585970">
    <property type="component" value="Unassembled WGS sequence"/>
</dbReference>
<proteinExistence type="predicted"/>
<sequence>MTIFCNILKQLLAQWRGSDMRQEFNEKTKVRVFLAGKSKR</sequence>
<dbReference type="AlphaFoldDB" id="A0A840DYW0"/>
<organism evidence="1 2">
    <name type="scientific">Bartonella fuyuanensis</name>
    <dbReference type="NCBI Taxonomy" id="1460968"/>
    <lineage>
        <taxon>Bacteria</taxon>
        <taxon>Pseudomonadati</taxon>
        <taxon>Pseudomonadota</taxon>
        <taxon>Alphaproteobacteria</taxon>
        <taxon>Hyphomicrobiales</taxon>
        <taxon>Bartonellaceae</taxon>
        <taxon>Bartonella</taxon>
    </lineage>
</organism>
<evidence type="ECO:0000313" key="2">
    <source>
        <dbReference type="Proteomes" id="UP000585970"/>
    </source>
</evidence>
<name>A0A840DYW0_9HYPH</name>
<keyword evidence="2" id="KW-1185">Reference proteome</keyword>
<protein>
    <submittedName>
        <fullName evidence="1">Uncharacterized protein</fullName>
    </submittedName>
</protein>
<comment type="caution">
    <text evidence="1">The sequence shown here is derived from an EMBL/GenBank/DDBJ whole genome shotgun (WGS) entry which is preliminary data.</text>
</comment>
<evidence type="ECO:0000313" key="1">
    <source>
        <dbReference type="EMBL" id="MBB4076853.1"/>
    </source>
</evidence>
<dbReference type="EMBL" id="JACIFE010000013">
    <property type="protein sequence ID" value="MBB4076853.1"/>
    <property type="molecule type" value="Genomic_DNA"/>
</dbReference>
<accession>A0A840DYW0</accession>
<reference evidence="1 2" key="1">
    <citation type="submission" date="2020-08" db="EMBL/GenBank/DDBJ databases">
        <title>Genomic Encyclopedia of Type Strains, Phase IV (KMG-IV): sequencing the most valuable type-strain genomes for metagenomic binning, comparative biology and taxonomic classification.</title>
        <authorList>
            <person name="Goeker M."/>
        </authorList>
    </citation>
    <scope>NUCLEOTIDE SEQUENCE [LARGE SCALE GENOMIC DNA]</scope>
    <source>
        <strain evidence="1 2">DSM 100694</strain>
    </source>
</reference>
<gene>
    <name evidence="1" type="ORF">GGR08_001164</name>
</gene>